<evidence type="ECO:0000313" key="3">
    <source>
        <dbReference type="EMBL" id="KAF1917985.1"/>
    </source>
</evidence>
<dbReference type="Pfam" id="PF03644">
    <property type="entry name" value="Glyco_hydro_85"/>
    <property type="match status" value="1"/>
</dbReference>
<dbReference type="InterPro" id="IPR032979">
    <property type="entry name" value="ENGase"/>
</dbReference>
<organism evidence="3 4">
    <name type="scientific">Ampelomyces quisqualis</name>
    <name type="common">Powdery mildew agent</name>
    <dbReference type="NCBI Taxonomy" id="50730"/>
    <lineage>
        <taxon>Eukaryota</taxon>
        <taxon>Fungi</taxon>
        <taxon>Dikarya</taxon>
        <taxon>Ascomycota</taxon>
        <taxon>Pezizomycotina</taxon>
        <taxon>Dothideomycetes</taxon>
        <taxon>Pleosporomycetidae</taxon>
        <taxon>Pleosporales</taxon>
        <taxon>Pleosporineae</taxon>
        <taxon>Phaeosphaeriaceae</taxon>
        <taxon>Ampelomyces</taxon>
    </lineage>
</organism>
<feature type="domain" description="Cytosolic endo-beta-N-acetylglucosaminidase TIM barrel" evidence="2">
    <location>
        <begin position="108"/>
        <end position="413"/>
    </location>
</feature>
<proteinExistence type="predicted"/>
<dbReference type="Proteomes" id="UP000800096">
    <property type="component" value="Unassembled WGS sequence"/>
</dbReference>
<dbReference type="GO" id="GO:0005829">
    <property type="term" value="C:cytosol"/>
    <property type="evidence" value="ECO:0007669"/>
    <property type="project" value="UniProtKB-SubCell"/>
</dbReference>
<dbReference type="GO" id="GO:0033925">
    <property type="term" value="F:mannosyl-glycoprotein endo-beta-N-acetylglucosaminidase activity"/>
    <property type="evidence" value="ECO:0007669"/>
    <property type="project" value="UniProtKB-EC"/>
</dbReference>
<protein>
    <submittedName>
        <fullName evidence="3">Glycosyl hydrolase family 85-domain-containing protein</fullName>
    </submittedName>
</protein>
<keyword evidence="3" id="KW-0378">Hydrolase</keyword>
<evidence type="ECO:0000313" key="4">
    <source>
        <dbReference type="Proteomes" id="UP000800096"/>
    </source>
</evidence>
<feature type="region of interest" description="Disordered" evidence="1">
    <location>
        <begin position="420"/>
        <end position="448"/>
    </location>
</feature>
<evidence type="ECO:0000259" key="2">
    <source>
        <dbReference type="Pfam" id="PF03644"/>
    </source>
</evidence>
<keyword evidence="4" id="KW-1185">Reference proteome</keyword>
<dbReference type="Gene3D" id="3.20.20.80">
    <property type="entry name" value="Glycosidases"/>
    <property type="match status" value="1"/>
</dbReference>
<dbReference type="PANTHER" id="PTHR13246">
    <property type="entry name" value="ENDO BETA N-ACETYLGLUCOSAMINIDASE"/>
    <property type="match status" value="1"/>
</dbReference>
<evidence type="ECO:0000256" key="1">
    <source>
        <dbReference type="SAM" id="MobiDB-lite"/>
    </source>
</evidence>
<gene>
    <name evidence="3" type="ORF">BDU57DRAFT_445580</name>
</gene>
<accession>A0A6A5QQR4</accession>
<dbReference type="AlphaFoldDB" id="A0A6A5QQR4"/>
<dbReference type="EMBL" id="ML979134">
    <property type="protein sequence ID" value="KAF1917985.1"/>
    <property type="molecule type" value="Genomic_DNA"/>
</dbReference>
<sequence length="710" mass="79327">MATLLAWKDILRPIRDGYRHFFPAPDTGPSPEERRKRREQDQLKGFTYFDTFEQLESWDATKVDLLQRANTPLLPRPAYAGVEALPKANVLLCHDYAGNYHDYESVQQMGLEDEIYACEYLQFVAILVYFSHKLVCVPPPTWTNTLHRNGVKSLGTILVEPQTKDTERLLQRTGANGSVTFGLARQLGNIAKYHGFDGFIVNIEKPFAKDEWDAHTLEAFLLQLKQELGDDRELIWYDALTVGNEVRYQNGLNLNNLPFARACGRLLTNYCWTEDQARDSVQIAAEYSMPLENVFFGIDVWAQNSTAFTHPRTTYPRLGGGGTNTGIAVAKLAELGLSAGVFAPAWSYEHFPGRGKEIERVMWEGEALPSDIYCSCGNPIFRHKTSGGCICPHSRLAPAGSETFFFTDFARAIASHSGDEREKVYSGHTRHSQIGSQAPLPLPSPLPSADEGRRPQLIHCFGGPAEEPSKVVISYRGCPANTFTRSEEMSFSIALYRFAMPADYSLRLTIKYQCLRKDIIDVTPSLYLEFTGHRQSLLLSSHESEGIHTIETRLGASSSAADTMARFEELGVDLQGFHGTGTVAILEIYSIGIAPEVHHNNPHQHSIQGIHIVHHGEGETRHVRLRWEHAENYERSVRDVPHSDVTGSFSHFIVRMDGMQIGRAYTREYILSSQLAEALADQEVEVEIIGVGFDGQTLACQKTTLGMGSG</sequence>
<dbReference type="InterPro" id="IPR005201">
    <property type="entry name" value="TIM_ENGase"/>
</dbReference>
<dbReference type="OrthoDB" id="284473at2759"/>
<name>A0A6A5QQR4_AMPQU</name>
<dbReference type="PANTHER" id="PTHR13246:SF1">
    <property type="entry name" value="CYTOSOLIC ENDO-BETA-N-ACETYLGLUCOSAMINIDASE"/>
    <property type="match status" value="1"/>
</dbReference>
<reference evidence="3" key="1">
    <citation type="journal article" date="2020" name="Stud. Mycol.">
        <title>101 Dothideomycetes genomes: a test case for predicting lifestyles and emergence of pathogens.</title>
        <authorList>
            <person name="Haridas S."/>
            <person name="Albert R."/>
            <person name="Binder M."/>
            <person name="Bloem J."/>
            <person name="Labutti K."/>
            <person name="Salamov A."/>
            <person name="Andreopoulos B."/>
            <person name="Baker S."/>
            <person name="Barry K."/>
            <person name="Bills G."/>
            <person name="Bluhm B."/>
            <person name="Cannon C."/>
            <person name="Castanera R."/>
            <person name="Culley D."/>
            <person name="Daum C."/>
            <person name="Ezra D."/>
            <person name="Gonzalez J."/>
            <person name="Henrissat B."/>
            <person name="Kuo A."/>
            <person name="Liang C."/>
            <person name="Lipzen A."/>
            <person name="Lutzoni F."/>
            <person name="Magnuson J."/>
            <person name="Mondo S."/>
            <person name="Nolan M."/>
            <person name="Ohm R."/>
            <person name="Pangilinan J."/>
            <person name="Park H.-J."/>
            <person name="Ramirez L."/>
            <person name="Alfaro M."/>
            <person name="Sun H."/>
            <person name="Tritt A."/>
            <person name="Yoshinaga Y."/>
            <person name="Zwiers L.-H."/>
            <person name="Turgeon B."/>
            <person name="Goodwin S."/>
            <person name="Spatafora J."/>
            <person name="Crous P."/>
            <person name="Grigoriev I."/>
        </authorList>
    </citation>
    <scope>NUCLEOTIDE SEQUENCE</scope>
    <source>
        <strain evidence="3">HMLAC05119</strain>
    </source>
</reference>